<evidence type="ECO:0000259" key="1">
    <source>
        <dbReference type="Pfam" id="PF05239"/>
    </source>
</evidence>
<dbReference type="InterPro" id="IPR011033">
    <property type="entry name" value="PRC_barrel-like_sf"/>
</dbReference>
<dbReference type="PANTHER" id="PTHR40061:SF1">
    <property type="entry name" value="SPORULATION PROTEIN YLMC-RELATED"/>
    <property type="match status" value="1"/>
</dbReference>
<comment type="caution">
    <text evidence="2">The sequence shown here is derived from an EMBL/GenBank/DDBJ whole genome shotgun (WGS) entry which is preliminary data.</text>
</comment>
<dbReference type="PANTHER" id="PTHR40061">
    <property type="entry name" value="SPORULATION PROTEIN YLMC-RELATED"/>
    <property type="match status" value="1"/>
</dbReference>
<dbReference type="NCBIfam" id="TIGR02888">
    <property type="entry name" value="spore_YlmC_YmxH"/>
    <property type="match status" value="1"/>
</dbReference>
<dbReference type="Gene3D" id="2.30.30.240">
    <property type="entry name" value="PRC-barrel domain"/>
    <property type="match status" value="1"/>
</dbReference>
<reference evidence="2" key="1">
    <citation type="journal article" date="2013" name="Environ. Microbiol.">
        <title>Microbiota from the distal guts of lean and obese adolescents exhibit partial functional redundancy besides clear differences in community structure.</title>
        <authorList>
            <person name="Ferrer M."/>
            <person name="Ruiz A."/>
            <person name="Lanza F."/>
            <person name="Haange S.B."/>
            <person name="Oberbach A."/>
            <person name="Till H."/>
            <person name="Bargiela R."/>
            <person name="Campoy C."/>
            <person name="Segura M.T."/>
            <person name="Richter M."/>
            <person name="von Bergen M."/>
            <person name="Seifert J."/>
            <person name="Suarez A."/>
        </authorList>
    </citation>
    <scope>NUCLEOTIDE SEQUENCE</scope>
</reference>
<sequence length="98" mass="11051">MVCSVQDLREREIINLKDGARLGSVCDVEIDTLSGSIVSIVIYGKGRFPFKSGKPKDIKIKWDEIEVIGDDTILVNFDCPEELMPQKPKNPIDTLFRL</sequence>
<feature type="domain" description="PRC-barrel" evidence="1">
    <location>
        <begin position="5"/>
        <end position="77"/>
    </location>
</feature>
<dbReference type="AlphaFoldDB" id="K1UP16"/>
<dbReference type="SUPFAM" id="SSF50346">
    <property type="entry name" value="PRC-barrel domain"/>
    <property type="match status" value="1"/>
</dbReference>
<dbReference type="Pfam" id="PF05239">
    <property type="entry name" value="PRC"/>
    <property type="match status" value="1"/>
</dbReference>
<proteinExistence type="predicted"/>
<evidence type="ECO:0000313" key="2">
    <source>
        <dbReference type="EMBL" id="EKC79925.1"/>
    </source>
</evidence>
<accession>K1UP16</accession>
<dbReference type="InterPro" id="IPR014238">
    <property type="entry name" value="Spore_YlmC/YmxH"/>
</dbReference>
<organism evidence="2">
    <name type="scientific">human gut metagenome</name>
    <dbReference type="NCBI Taxonomy" id="408170"/>
    <lineage>
        <taxon>unclassified sequences</taxon>
        <taxon>metagenomes</taxon>
        <taxon>organismal metagenomes</taxon>
    </lineage>
</organism>
<dbReference type="EMBL" id="AJWY01001339">
    <property type="protein sequence ID" value="EKC79925.1"/>
    <property type="molecule type" value="Genomic_DNA"/>
</dbReference>
<gene>
    <name evidence="2" type="ORF">LEA_01924</name>
</gene>
<name>K1UP16_9ZZZZ</name>
<dbReference type="InterPro" id="IPR027275">
    <property type="entry name" value="PRC-brl_dom"/>
</dbReference>
<protein>
    <submittedName>
        <fullName evidence="2">Sporulation protein YlmC/YmxH</fullName>
    </submittedName>
</protein>